<organism evidence="2">
    <name type="scientific">Pseudomonas aeruginosa</name>
    <dbReference type="NCBI Taxonomy" id="287"/>
    <lineage>
        <taxon>Bacteria</taxon>
        <taxon>Pseudomonadati</taxon>
        <taxon>Pseudomonadota</taxon>
        <taxon>Gammaproteobacteria</taxon>
        <taxon>Pseudomonadales</taxon>
        <taxon>Pseudomonadaceae</taxon>
        <taxon>Pseudomonas</taxon>
    </lineage>
</organism>
<dbReference type="Pfam" id="PF04965">
    <property type="entry name" value="GPW_gp25"/>
    <property type="match status" value="1"/>
</dbReference>
<gene>
    <name evidence="2" type="ORF">CCBH4851_00294</name>
</gene>
<protein>
    <recommendedName>
        <fullName evidence="1">IraD/Gp25-like domain-containing protein</fullName>
    </recommendedName>
</protein>
<feature type="domain" description="IraD/Gp25-like" evidence="1">
    <location>
        <begin position="27"/>
        <end position="105"/>
    </location>
</feature>
<dbReference type="AlphaFoldDB" id="A0A0N9ZSY1"/>
<dbReference type="InterPro" id="IPR007048">
    <property type="entry name" value="IraD/Gp25-like"/>
</dbReference>
<evidence type="ECO:0000259" key="1">
    <source>
        <dbReference type="Pfam" id="PF04965"/>
    </source>
</evidence>
<dbReference type="RefSeq" id="WP_019726724.1">
    <property type="nucleotide sequence ID" value="NZ_CBDDSE010000001.1"/>
</dbReference>
<accession>A0A0N9ZSY1</accession>
<sequence>MTTPVPYTSITAAHWQPALGTPGEAVQGLRDIDQAIRIILTMPRGSDPHRPEFGSDLHLYIDWPTNRVVPHLVREAVDAIRQWEPRVTVQQVLTDIDASSITLRVQWSVANGVLQQTEVPYARSSTA</sequence>
<reference evidence="2" key="1">
    <citation type="submission" date="2015-08" db="EMBL/GenBank/DDBJ databases">
        <title>Pseudomonas aeruginosa strain CCBH4851 chromosome region.</title>
        <authorList>
            <person name="Silveira M.C."/>
            <person name="Carvalho-Assef A.P.D."/>
            <person name="Albano R.M."/>
        </authorList>
    </citation>
    <scope>NUCLEOTIDE SEQUENCE</scope>
    <source>
        <strain evidence="2">CCBH4851</strain>
    </source>
</reference>
<dbReference type="EMBL" id="KT454971">
    <property type="protein sequence ID" value="ALI58997.1"/>
    <property type="molecule type" value="Genomic_DNA"/>
</dbReference>
<evidence type="ECO:0000313" key="2">
    <source>
        <dbReference type="EMBL" id="ALI58997.1"/>
    </source>
</evidence>
<proteinExistence type="predicted"/>
<dbReference type="PATRIC" id="fig|287.2965.peg.5287"/>
<name>A0A0N9ZSY1_PSEAI</name>
<dbReference type="SUPFAM" id="SSF160719">
    <property type="entry name" value="gpW/gp25-like"/>
    <property type="match status" value="1"/>
</dbReference>
<dbReference type="Gene3D" id="3.10.450.40">
    <property type="match status" value="1"/>
</dbReference>